<sequence>MTHASVDGLQQAVDALAARLGRSVAVDDTHGRLVVASRHFGDEDPLRTHAVLQRSSDPRVLAHFAAHGIHRWTAPGRIPAAPEFHFKARVVCPVRAHGIPFGHLFLIDGINEIDGINGSVPDAEIDLAAGVAAEIAELLHRRLVHRERDHDRRDALARDLLAADPDVRAAAARAVVDEQVADAAEPAIALSVRLADPAGQEAALRRAGEELARRGVLVTGAGRQATVLLLGASAAVDAARTAAARIVDGIPGHVVVGLGSPASGPDAARRSADEARGLAEAATLLPHLGDVVAPEDLGVYAVLLALPREAVSSALYPPALRRLLGHETTDLVDTLETYLDCCGDATRTAAALHVHRSTLYYRLGRIESLAGVDLRDGEQRLALHVGVKLRRLVGAAERSSG</sequence>
<evidence type="ECO:0000313" key="4">
    <source>
        <dbReference type="EMBL" id="MEJ2889588.1"/>
    </source>
</evidence>
<dbReference type="Proteomes" id="UP001370100">
    <property type="component" value="Unassembled WGS sequence"/>
</dbReference>
<evidence type="ECO:0000259" key="3">
    <source>
        <dbReference type="Pfam" id="PF17853"/>
    </source>
</evidence>
<dbReference type="Pfam" id="PF13556">
    <property type="entry name" value="HTH_30"/>
    <property type="match status" value="1"/>
</dbReference>
<feature type="domain" description="CdaR GGDEF-like" evidence="3">
    <location>
        <begin position="184"/>
        <end position="277"/>
    </location>
</feature>
<accession>A0ABU8NBB5</accession>
<dbReference type="PANTHER" id="PTHR33744:SF17">
    <property type="entry name" value="CONSERVED PROTEIN"/>
    <property type="match status" value="1"/>
</dbReference>
<dbReference type="InterPro" id="IPR041522">
    <property type="entry name" value="CdaR_GGDEF"/>
</dbReference>
<organism evidence="4 5">
    <name type="scientific">Actinomycetospora aeridis</name>
    <dbReference type="NCBI Taxonomy" id="3129231"/>
    <lineage>
        <taxon>Bacteria</taxon>
        <taxon>Bacillati</taxon>
        <taxon>Actinomycetota</taxon>
        <taxon>Actinomycetes</taxon>
        <taxon>Pseudonocardiales</taxon>
        <taxon>Pseudonocardiaceae</taxon>
        <taxon>Actinomycetospora</taxon>
    </lineage>
</organism>
<evidence type="ECO:0000256" key="1">
    <source>
        <dbReference type="ARBA" id="ARBA00006754"/>
    </source>
</evidence>
<dbReference type="InterPro" id="IPR042070">
    <property type="entry name" value="PucR_C-HTH_sf"/>
</dbReference>
<keyword evidence="5" id="KW-1185">Reference proteome</keyword>
<name>A0ABU8NBB5_9PSEU</name>
<dbReference type="EMBL" id="JBBEGL010000007">
    <property type="protein sequence ID" value="MEJ2889588.1"/>
    <property type="molecule type" value="Genomic_DNA"/>
</dbReference>
<reference evidence="4 5" key="1">
    <citation type="submission" date="2024-03" db="EMBL/GenBank/DDBJ databases">
        <title>Actinomycetospora sp. OC33-EN06, a novel actinomycete isolated from wild orchid (Aerides multiflora).</title>
        <authorList>
            <person name="Suriyachadkun C."/>
        </authorList>
    </citation>
    <scope>NUCLEOTIDE SEQUENCE [LARGE SCALE GENOMIC DNA]</scope>
    <source>
        <strain evidence="4 5">OC33-EN06</strain>
    </source>
</reference>
<proteinExistence type="inferred from homology"/>
<evidence type="ECO:0000313" key="5">
    <source>
        <dbReference type="Proteomes" id="UP001370100"/>
    </source>
</evidence>
<comment type="caution">
    <text evidence="4">The sequence shown here is derived from an EMBL/GenBank/DDBJ whole genome shotgun (WGS) entry which is preliminary data.</text>
</comment>
<dbReference type="Pfam" id="PF17853">
    <property type="entry name" value="GGDEF_2"/>
    <property type="match status" value="1"/>
</dbReference>
<comment type="similarity">
    <text evidence="1">Belongs to the CdaR family.</text>
</comment>
<dbReference type="RefSeq" id="WP_337717305.1">
    <property type="nucleotide sequence ID" value="NZ_JBBEGL010000007.1"/>
</dbReference>
<dbReference type="InterPro" id="IPR051448">
    <property type="entry name" value="CdaR-like_regulators"/>
</dbReference>
<evidence type="ECO:0000259" key="2">
    <source>
        <dbReference type="Pfam" id="PF13556"/>
    </source>
</evidence>
<gene>
    <name evidence="4" type="ORF">WCD41_24215</name>
</gene>
<dbReference type="PANTHER" id="PTHR33744">
    <property type="entry name" value="CARBOHYDRATE DIACID REGULATOR"/>
    <property type="match status" value="1"/>
</dbReference>
<dbReference type="Gene3D" id="1.10.10.2840">
    <property type="entry name" value="PucR C-terminal helix-turn-helix domain"/>
    <property type="match status" value="1"/>
</dbReference>
<protein>
    <submittedName>
        <fullName evidence="4">Helix-turn-helix domain-containing protein</fullName>
    </submittedName>
</protein>
<feature type="domain" description="PucR C-terminal helix-turn-helix" evidence="2">
    <location>
        <begin position="331"/>
        <end position="388"/>
    </location>
</feature>
<dbReference type="InterPro" id="IPR025736">
    <property type="entry name" value="PucR_C-HTH_dom"/>
</dbReference>